<gene>
    <name evidence="2" type="ORF">AMK59_4952</name>
</gene>
<accession>A0A0T6B1M7</accession>
<dbReference type="AlphaFoldDB" id="A0A0T6B1M7"/>
<feature type="non-terminal residue" evidence="2">
    <location>
        <position position="171"/>
    </location>
</feature>
<dbReference type="InterPro" id="IPR052632">
    <property type="entry name" value="MICOS_subunit_Mic19"/>
</dbReference>
<evidence type="ECO:0000313" key="3">
    <source>
        <dbReference type="Proteomes" id="UP000051574"/>
    </source>
</evidence>
<evidence type="ECO:0008006" key="4">
    <source>
        <dbReference type="Google" id="ProtNLM"/>
    </source>
</evidence>
<organism evidence="2 3">
    <name type="scientific">Oryctes borbonicus</name>
    <dbReference type="NCBI Taxonomy" id="1629725"/>
    <lineage>
        <taxon>Eukaryota</taxon>
        <taxon>Metazoa</taxon>
        <taxon>Ecdysozoa</taxon>
        <taxon>Arthropoda</taxon>
        <taxon>Hexapoda</taxon>
        <taxon>Insecta</taxon>
        <taxon>Pterygota</taxon>
        <taxon>Neoptera</taxon>
        <taxon>Endopterygota</taxon>
        <taxon>Coleoptera</taxon>
        <taxon>Polyphaga</taxon>
        <taxon>Scarabaeiformia</taxon>
        <taxon>Scarabaeidae</taxon>
        <taxon>Dynastinae</taxon>
        <taxon>Oryctes</taxon>
    </lineage>
</organism>
<proteinExistence type="predicted"/>
<keyword evidence="3" id="KW-1185">Reference proteome</keyword>
<dbReference type="OrthoDB" id="70030at2759"/>
<evidence type="ECO:0000256" key="1">
    <source>
        <dbReference type="SAM" id="MobiDB-lite"/>
    </source>
</evidence>
<dbReference type="Proteomes" id="UP000051574">
    <property type="component" value="Unassembled WGS sequence"/>
</dbReference>
<dbReference type="PANTHER" id="PTHR21588">
    <property type="entry name" value="COILED-COIL-HELIX-COILED-COIL-HELIX DOMAIN CONTAINING 6"/>
    <property type="match status" value="1"/>
</dbReference>
<feature type="compositionally biased region" description="Pro residues" evidence="1">
    <location>
        <begin position="46"/>
        <end position="61"/>
    </location>
</feature>
<protein>
    <recommendedName>
        <fullName evidence="4">CHCH domain-containing protein</fullName>
    </recommendedName>
</protein>
<name>A0A0T6B1M7_9SCAR</name>
<dbReference type="PANTHER" id="PTHR21588:SF18">
    <property type="entry name" value="MICOS COMPLEX SUBUNIT MIC19"/>
    <property type="match status" value="1"/>
</dbReference>
<dbReference type="GO" id="GO:0007007">
    <property type="term" value="P:inner mitochondrial membrane organization"/>
    <property type="evidence" value="ECO:0007669"/>
    <property type="project" value="TreeGrafter"/>
</dbReference>
<comment type="caution">
    <text evidence="2">The sequence shown here is derived from an EMBL/GenBank/DDBJ whole genome shotgun (WGS) entry which is preliminary data.</text>
</comment>
<evidence type="ECO:0000313" key="2">
    <source>
        <dbReference type="EMBL" id="KRT81392.1"/>
    </source>
</evidence>
<feature type="region of interest" description="Disordered" evidence="1">
    <location>
        <begin position="36"/>
        <end position="61"/>
    </location>
</feature>
<sequence>MGGQSSRTRRITLENEDPTNVIKVSDEVVNRLRSSEEVRKKAAVRQPPPYAAIPEGPPPPPFYHYEPTLTSLQIRQEAAEDLKKNDDYWANRIQDLEKRHEKMKHVMEDEFKKAMDELEVKKIRQPGAKCPVPCISMRKNVAACYKKHPNEPMKCAKEVQAFTECVDSKRV</sequence>
<dbReference type="EMBL" id="LJIG01016174">
    <property type="protein sequence ID" value="KRT81392.1"/>
    <property type="molecule type" value="Genomic_DNA"/>
</dbReference>
<reference evidence="2 3" key="1">
    <citation type="submission" date="2015-09" db="EMBL/GenBank/DDBJ databases">
        <title>Draft genome of the scarab beetle Oryctes borbonicus.</title>
        <authorList>
            <person name="Meyer J.M."/>
            <person name="Markov G.V."/>
            <person name="Baskaran P."/>
            <person name="Herrmann M."/>
            <person name="Sommer R.J."/>
            <person name="Roedelsperger C."/>
        </authorList>
    </citation>
    <scope>NUCLEOTIDE SEQUENCE [LARGE SCALE GENOMIC DNA]</scope>
    <source>
        <strain evidence="2">OB123</strain>
        <tissue evidence="2">Whole animal</tissue>
    </source>
</reference>
<dbReference type="GO" id="GO:0061617">
    <property type="term" value="C:MICOS complex"/>
    <property type="evidence" value="ECO:0007669"/>
    <property type="project" value="TreeGrafter"/>
</dbReference>